<protein>
    <submittedName>
        <fullName evidence="1">Uncharacterized protein</fullName>
    </submittedName>
</protein>
<organism evidence="1 2">
    <name type="scientific">Nitrosomonas supralitoralis</name>
    <dbReference type="NCBI Taxonomy" id="2116706"/>
    <lineage>
        <taxon>Bacteria</taxon>
        <taxon>Pseudomonadati</taxon>
        <taxon>Pseudomonadota</taxon>
        <taxon>Betaproteobacteria</taxon>
        <taxon>Nitrosomonadales</taxon>
        <taxon>Nitrosomonadaceae</taxon>
        <taxon>Nitrosomonas</taxon>
    </lineage>
</organism>
<name>A0A2P7NXG0_9PROT</name>
<reference evidence="1 2" key="1">
    <citation type="submission" date="2018-03" db="EMBL/GenBank/DDBJ databases">
        <title>Draft genome of Nitrosomonas supralitoralis APG5.</title>
        <authorList>
            <person name="Urakawa H."/>
            <person name="Lopez J.V."/>
        </authorList>
    </citation>
    <scope>NUCLEOTIDE SEQUENCE [LARGE SCALE GENOMIC DNA]</scope>
    <source>
        <strain evidence="1 2">APG5</strain>
    </source>
</reference>
<evidence type="ECO:0000313" key="1">
    <source>
        <dbReference type="EMBL" id="PSJ18152.1"/>
    </source>
</evidence>
<comment type="caution">
    <text evidence="1">The sequence shown here is derived from an EMBL/GenBank/DDBJ whole genome shotgun (WGS) entry which is preliminary data.</text>
</comment>
<dbReference type="Proteomes" id="UP000241912">
    <property type="component" value="Unassembled WGS sequence"/>
</dbReference>
<gene>
    <name evidence="1" type="ORF">C7H79_04700</name>
</gene>
<evidence type="ECO:0000313" key="2">
    <source>
        <dbReference type="Proteomes" id="UP000241912"/>
    </source>
</evidence>
<accession>A0A2P7NXG0</accession>
<dbReference type="EMBL" id="PXXU01000009">
    <property type="protein sequence ID" value="PSJ18152.1"/>
    <property type="molecule type" value="Genomic_DNA"/>
</dbReference>
<proteinExistence type="predicted"/>
<dbReference type="InterPro" id="IPR046897">
    <property type="entry name" value="ABC-3C_MC6"/>
</dbReference>
<dbReference type="RefSeq" id="WP_106706135.1">
    <property type="nucleotide sequence ID" value="NZ_PXXU01000009.1"/>
</dbReference>
<sequence length="75" mass="8503">MIPSPGCDPKINILVIGSEILKRLKNGHVTTENMLIEISNELGVSMDHVILTLDWLYSIHAIFLDRNELFINEVD</sequence>
<dbReference type="Pfam" id="PF20293">
    <property type="entry name" value="MC6"/>
    <property type="match status" value="1"/>
</dbReference>
<keyword evidence="2" id="KW-1185">Reference proteome</keyword>
<dbReference type="AlphaFoldDB" id="A0A2P7NXG0"/>